<dbReference type="InterPro" id="IPR036397">
    <property type="entry name" value="RNaseH_sf"/>
</dbReference>
<accession>A0A4Y2VK19</accession>
<dbReference type="OrthoDB" id="6514389at2759"/>
<gene>
    <name evidence="2" type="ORF">AVEN_217086_1</name>
</gene>
<comment type="caution">
    <text evidence="2">The sequence shown here is derived from an EMBL/GenBank/DDBJ whole genome shotgun (WGS) entry which is preliminary data.</text>
</comment>
<dbReference type="Proteomes" id="UP000499080">
    <property type="component" value="Unassembled WGS sequence"/>
</dbReference>
<organism evidence="2 3">
    <name type="scientific">Araneus ventricosus</name>
    <name type="common">Orbweaver spider</name>
    <name type="synonym">Epeira ventricosa</name>
    <dbReference type="NCBI Taxonomy" id="182803"/>
    <lineage>
        <taxon>Eukaryota</taxon>
        <taxon>Metazoa</taxon>
        <taxon>Ecdysozoa</taxon>
        <taxon>Arthropoda</taxon>
        <taxon>Chelicerata</taxon>
        <taxon>Arachnida</taxon>
        <taxon>Araneae</taxon>
        <taxon>Araneomorphae</taxon>
        <taxon>Entelegynae</taxon>
        <taxon>Araneoidea</taxon>
        <taxon>Araneidae</taxon>
        <taxon>Araneus</taxon>
    </lineage>
</organism>
<dbReference type="GO" id="GO:0004523">
    <property type="term" value="F:RNA-DNA hybrid ribonuclease activity"/>
    <property type="evidence" value="ECO:0007669"/>
    <property type="project" value="InterPro"/>
</dbReference>
<name>A0A4Y2VK19_ARAVE</name>
<dbReference type="InterPro" id="IPR002156">
    <property type="entry name" value="RNaseH_domain"/>
</dbReference>
<dbReference type="PROSITE" id="PS50879">
    <property type="entry name" value="RNASE_H_1"/>
    <property type="match status" value="1"/>
</dbReference>
<feature type="domain" description="RNase H type-1" evidence="1">
    <location>
        <begin position="1"/>
        <end position="75"/>
    </location>
</feature>
<dbReference type="SUPFAM" id="SSF53098">
    <property type="entry name" value="Ribonuclease H-like"/>
    <property type="match status" value="1"/>
</dbReference>
<keyword evidence="3" id="KW-1185">Reference proteome</keyword>
<dbReference type="GO" id="GO:0003676">
    <property type="term" value="F:nucleic acid binding"/>
    <property type="evidence" value="ECO:0007669"/>
    <property type="project" value="InterPro"/>
</dbReference>
<dbReference type="InterPro" id="IPR012337">
    <property type="entry name" value="RNaseH-like_sf"/>
</dbReference>
<dbReference type="EMBL" id="BGPR01048620">
    <property type="protein sequence ID" value="GBO25639.1"/>
    <property type="molecule type" value="Genomic_DNA"/>
</dbReference>
<reference evidence="2 3" key="1">
    <citation type="journal article" date="2019" name="Sci. Rep.">
        <title>Orb-weaving spider Araneus ventricosus genome elucidates the spidroin gene catalogue.</title>
        <authorList>
            <person name="Kono N."/>
            <person name="Nakamura H."/>
            <person name="Ohtoshi R."/>
            <person name="Moran D.A.P."/>
            <person name="Shinohara A."/>
            <person name="Yoshida Y."/>
            <person name="Fujiwara M."/>
            <person name="Mori M."/>
            <person name="Tomita M."/>
            <person name="Arakawa K."/>
        </authorList>
    </citation>
    <scope>NUCLEOTIDE SEQUENCE [LARGE SCALE GENOMIC DNA]</scope>
</reference>
<protein>
    <recommendedName>
        <fullName evidence="1">RNase H type-1 domain-containing protein</fullName>
    </recommendedName>
</protein>
<sequence>MNSESQESLAKCTIHTDRQSSLKALAALQPNSTIVREILNIWSSSKTEVVISWVKRHSWLLGNEVADQLARQGTHGSTLNINIDLSKSSLLKNLKRCSLEIWQDRWNLSENLPFRTSSQH</sequence>
<dbReference type="Gene3D" id="3.30.420.10">
    <property type="entry name" value="Ribonuclease H-like superfamily/Ribonuclease H"/>
    <property type="match status" value="1"/>
</dbReference>
<dbReference type="AlphaFoldDB" id="A0A4Y2VK19"/>
<evidence type="ECO:0000259" key="1">
    <source>
        <dbReference type="PROSITE" id="PS50879"/>
    </source>
</evidence>
<evidence type="ECO:0000313" key="3">
    <source>
        <dbReference type="Proteomes" id="UP000499080"/>
    </source>
</evidence>
<proteinExistence type="predicted"/>
<evidence type="ECO:0000313" key="2">
    <source>
        <dbReference type="EMBL" id="GBO25639.1"/>
    </source>
</evidence>